<sequence>MRLLFINTVLLSALMSLSAESFAKPQDHRGSNHASNQGSRHGQSHQRNQGQHRPQHYPRNHDQGYRPPPPVYRHGGGGSRQVNARSYHRGGHLPRAYWGQQYHVNNWRRHPRLYAPPQGYAWYSVDDRYVLAAVATGLISAIILSQ</sequence>
<organism evidence="3 4">
    <name type="scientific">Acinetobacter calcoaceticus</name>
    <dbReference type="NCBI Taxonomy" id="471"/>
    <lineage>
        <taxon>Bacteria</taxon>
        <taxon>Pseudomonadati</taxon>
        <taxon>Pseudomonadota</taxon>
        <taxon>Gammaproteobacteria</taxon>
        <taxon>Moraxellales</taxon>
        <taxon>Moraxellaceae</taxon>
        <taxon>Acinetobacter</taxon>
        <taxon>Acinetobacter calcoaceticus/baumannii complex</taxon>
    </lineage>
</organism>
<accession>A0A4R1XUG5</accession>
<evidence type="ECO:0000313" key="4">
    <source>
        <dbReference type="Proteomes" id="UP000294963"/>
    </source>
</evidence>
<feature type="chain" id="PRO_5020325001" evidence="2">
    <location>
        <begin position="24"/>
        <end position="146"/>
    </location>
</feature>
<dbReference type="Pfam" id="PF11776">
    <property type="entry name" value="RcnB"/>
    <property type="match status" value="1"/>
</dbReference>
<comment type="caution">
    <text evidence="3">The sequence shown here is derived from an EMBL/GenBank/DDBJ whole genome shotgun (WGS) entry which is preliminary data.</text>
</comment>
<dbReference type="Gene3D" id="3.10.450.160">
    <property type="entry name" value="inner membrane protein cigr"/>
    <property type="match status" value="1"/>
</dbReference>
<reference evidence="3 4" key="1">
    <citation type="submission" date="2019-03" db="EMBL/GenBank/DDBJ databases">
        <title>Genomic analyses of the natural microbiome of Caenorhabditis elegans.</title>
        <authorList>
            <person name="Samuel B."/>
        </authorList>
    </citation>
    <scope>NUCLEOTIDE SEQUENCE [LARGE SCALE GENOMIC DNA]</scope>
    <source>
        <strain evidence="3 4">JUb89</strain>
    </source>
</reference>
<protein>
    <submittedName>
        <fullName evidence="3">Ni/Co efflux regulator RcnB</fullName>
    </submittedName>
</protein>
<feature type="region of interest" description="Disordered" evidence="1">
    <location>
        <begin position="24"/>
        <end position="85"/>
    </location>
</feature>
<name>A0A4R1XUG5_ACICA</name>
<evidence type="ECO:0000256" key="1">
    <source>
        <dbReference type="SAM" id="MobiDB-lite"/>
    </source>
</evidence>
<dbReference type="InterPro" id="IPR024572">
    <property type="entry name" value="RcnB"/>
</dbReference>
<gene>
    <name evidence="3" type="ORF">EC844_106107</name>
</gene>
<feature type="compositionally biased region" description="Polar residues" evidence="1">
    <location>
        <begin position="32"/>
        <end position="52"/>
    </location>
</feature>
<dbReference type="AlphaFoldDB" id="A0A4R1XUG5"/>
<evidence type="ECO:0000313" key="3">
    <source>
        <dbReference type="EMBL" id="TCM68124.1"/>
    </source>
</evidence>
<proteinExistence type="predicted"/>
<feature type="signal peptide" evidence="2">
    <location>
        <begin position="1"/>
        <end position="23"/>
    </location>
</feature>
<dbReference type="EMBL" id="SLVJ01000006">
    <property type="protein sequence ID" value="TCM68124.1"/>
    <property type="molecule type" value="Genomic_DNA"/>
</dbReference>
<evidence type="ECO:0000256" key="2">
    <source>
        <dbReference type="SAM" id="SignalP"/>
    </source>
</evidence>
<keyword evidence="4" id="KW-1185">Reference proteome</keyword>
<keyword evidence="2" id="KW-0732">Signal</keyword>
<dbReference type="Proteomes" id="UP000294963">
    <property type="component" value="Unassembled WGS sequence"/>
</dbReference>